<evidence type="ECO:0000256" key="1">
    <source>
        <dbReference type="SAM" id="MobiDB-lite"/>
    </source>
</evidence>
<proteinExistence type="predicted"/>
<evidence type="ECO:0008006" key="4">
    <source>
        <dbReference type="Google" id="ProtNLM"/>
    </source>
</evidence>
<dbReference type="EMBL" id="CAHPRB010000047">
    <property type="protein sequence ID" value="CAB5617742.1"/>
    <property type="molecule type" value="Genomic_DNA"/>
</dbReference>
<evidence type="ECO:0000313" key="2">
    <source>
        <dbReference type="EMBL" id="CAB5617742.1"/>
    </source>
</evidence>
<organism evidence="2 3">
    <name type="scientific">Citrobacter youngae</name>
    <dbReference type="NCBI Taxonomy" id="133448"/>
    <lineage>
        <taxon>Bacteria</taxon>
        <taxon>Pseudomonadati</taxon>
        <taxon>Pseudomonadota</taxon>
        <taxon>Gammaproteobacteria</taxon>
        <taxon>Enterobacterales</taxon>
        <taxon>Enterobacteriaceae</taxon>
        <taxon>Citrobacter</taxon>
        <taxon>Citrobacter freundii complex</taxon>
    </lineage>
</organism>
<name>A0ABN7GU37_9ENTR</name>
<evidence type="ECO:0000313" key="3">
    <source>
        <dbReference type="Proteomes" id="UP000835792"/>
    </source>
</evidence>
<comment type="caution">
    <text evidence="2">The sequence shown here is derived from an EMBL/GenBank/DDBJ whole genome shotgun (WGS) entry which is preliminary data.</text>
</comment>
<dbReference type="Proteomes" id="UP000835792">
    <property type="component" value="Unassembled WGS sequence"/>
</dbReference>
<gene>
    <name evidence="2" type="ORF">GHA_05168</name>
</gene>
<feature type="region of interest" description="Disordered" evidence="1">
    <location>
        <begin position="141"/>
        <end position="162"/>
    </location>
</feature>
<reference evidence="2" key="1">
    <citation type="submission" date="2020-05" db="EMBL/GenBank/DDBJ databases">
        <authorList>
            <person name="Delgado-Blas J."/>
        </authorList>
    </citation>
    <scope>NUCLEOTIDE SEQUENCE</scope>
    <source>
        <strain evidence="2">BB1468</strain>
    </source>
</reference>
<sequence>MWWSTAGSRKALHSAPARLNVPLTLSRQFKFPSHLPRWEYPLRQKMAESGLSRKVTFLDCKKSHLLVGAHDKSPTIAVSMSIPPHAGGIHHTLAVILAHAPITPASGGNTPCTCFAKSEPANNPRMRGEYVATTSVLVQGTDNPRTRGEYYSASSPGHRVGR</sequence>
<keyword evidence="3" id="KW-1185">Reference proteome</keyword>
<accession>A0ABN7GU37</accession>
<protein>
    <recommendedName>
        <fullName evidence="4">Ash family protein</fullName>
    </recommendedName>
</protein>